<reference evidence="1 2" key="1">
    <citation type="submission" date="2013-04" db="EMBL/GenBank/DDBJ databases">
        <authorList>
            <person name="Weinstock G."/>
            <person name="Sodergren E."/>
            <person name="Lobos E.A."/>
            <person name="Fulton L."/>
            <person name="Fulton R."/>
            <person name="Courtney L."/>
            <person name="Fronick C."/>
            <person name="O'Laughlin M."/>
            <person name="Godfrey J."/>
            <person name="Wilson R.M."/>
            <person name="Miner T."/>
            <person name="Farmer C."/>
            <person name="Delehaunty K."/>
            <person name="Cordes M."/>
            <person name="Minx P."/>
            <person name="Tomlinson C."/>
            <person name="Chen J."/>
            <person name="Wollam A."/>
            <person name="Pepin K.H."/>
            <person name="Palsikar V.B."/>
            <person name="Zhang X."/>
            <person name="Suruliraj S."/>
            <person name="Perna N.T."/>
            <person name="Plunkett G."/>
            <person name="Warren W."/>
            <person name="Mitreva M."/>
            <person name="Mardis E.R."/>
            <person name="Wilson R.K."/>
        </authorList>
    </citation>
    <scope>NUCLEOTIDE SEQUENCE [LARGE SCALE GENOMIC DNA]</scope>
    <source>
        <strain evidence="1 2">DSM 4568</strain>
    </source>
</reference>
<evidence type="ECO:0000313" key="1">
    <source>
        <dbReference type="EMBL" id="EPF16526.1"/>
    </source>
</evidence>
<sequence>MLIHHIIKIFLTVYQQMRDLSAGRNLLKSRFTLYESHHALPP</sequence>
<evidence type="ECO:0000313" key="2">
    <source>
        <dbReference type="Proteomes" id="UP000014585"/>
    </source>
</evidence>
<comment type="caution">
    <text evidence="1">The sequence shown here is derived from an EMBL/GenBank/DDBJ whole genome shotgun (WGS) entry which is preliminary data.</text>
</comment>
<name>S3IVB8_9ENTR</name>
<proteinExistence type="predicted"/>
<accession>S3IVB8</accession>
<protein>
    <submittedName>
        <fullName evidence="1">Uncharacterized protein</fullName>
    </submittedName>
</protein>
<dbReference type="Proteomes" id="UP000014585">
    <property type="component" value="Unassembled WGS sequence"/>
</dbReference>
<dbReference type="AlphaFoldDB" id="S3IVB8"/>
<dbReference type="EMBL" id="ATDT01000023">
    <property type="protein sequence ID" value="EPF16526.1"/>
    <property type="molecule type" value="Genomic_DNA"/>
</dbReference>
<dbReference type="HOGENOM" id="CLU_3249036_0_0_6"/>
<gene>
    <name evidence="1" type="ORF">HMPREF0201_02891</name>
</gene>
<organism evidence="1 2">
    <name type="scientific">Cedecea davisae DSM 4568</name>
    <dbReference type="NCBI Taxonomy" id="566551"/>
    <lineage>
        <taxon>Bacteria</taxon>
        <taxon>Pseudomonadati</taxon>
        <taxon>Pseudomonadota</taxon>
        <taxon>Gammaproteobacteria</taxon>
        <taxon>Enterobacterales</taxon>
        <taxon>Enterobacteriaceae</taxon>
        <taxon>Cedecea</taxon>
    </lineage>
</organism>